<accession>A0AAD4X9A9</accession>
<dbReference type="EMBL" id="JAJJMB010014022">
    <property type="protein sequence ID" value="KAI3863829.1"/>
    <property type="molecule type" value="Genomic_DNA"/>
</dbReference>
<evidence type="ECO:0000313" key="2">
    <source>
        <dbReference type="EMBL" id="KAI3863829.1"/>
    </source>
</evidence>
<comment type="caution">
    <text evidence="2">The sequence shown here is derived from an EMBL/GenBank/DDBJ whole genome shotgun (WGS) entry which is preliminary data.</text>
</comment>
<keyword evidence="3" id="KW-1185">Reference proteome</keyword>
<dbReference type="PANTHER" id="PTHR21596:SF3">
    <property type="entry name" value="FACTOR OF DNA METHYLATION 1-RELATED"/>
    <property type="match status" value="1"/>
</dbReference>
<feature type="domain" description="Factor of DNA methylation 1-5/IDN2" evidence="1">
    <location>
        <begin position="1"/>
        <end position="49"/>
    </location>
</feature>
<gene>
    <name evidence="2" type="ORF">MKW98_031421</name>
</gene>
<proteinExistence type="predicted"/>
<sequence>AITTTAMVLNEYNPSDREPVQEIWNVRVNHRVTTKEVISLVLKQLKTSRQLKEGRQRAR</sequence>
<dbReference type="Proteomes" id="UP001202328">
    <property type="component" value="Unassembled WGS sequence"/>
</dbReference>
<dbReference type="GO" id="GO:0080188">
    <property type="term" value="P:gene silencing by siRNA-directed DNA methylation"/>
    <property type="evidence" value="ECO:0007669"/>
    <property type="project" value="InterPro"/>
</dbReference>
<protein>
    <recommendedName>
        <fullName evidence="1">Factor of DNA methylation 1-5/IDN2 domain-containing protein</fullName>
    </recommendedName>
</protein>
<dbReference type="Pfam" id="PF03469">
    <property type="entry name" value="XH"/>
    <property type="match status" value="1"/>
</dbReference>
<feature type="non-terminal residue" evidence="2">
    <location>
        <position position="1"/>
    </location>
</feature>
<dbReference type="PANTHER" id="PTHR21596">
    <property type="entry name" value="RIBONUCLEASE P SUBUNIT P38"/>
    <property type="match status" value="1"/>
</dbReference>
<evidence type="ECO:0000259" key="1">
    <source>
        <dbReference type="Pfam" id="PF03469"/>
    </source>
</evidence>
<name>A0AAD4X9A9_9MAGN</name>
<dbReference type="InterPro" id="IPR045177">
    <property type="entry name" value="FDM1-5/IDN2"/>
</dbReference>
<reference evidence="2" key="1">
    <citation type="submission" date="2022-04" db="EMBL/GenBank/DDBJ databases">
        <title>A functionally conserved STORR gene fusion in Papaver species that diverged 16.8 million years ago.</title>
        <authorList>
            <person name="Catania T."/>
        </authorList>
    </citation>
    <scope>NUCLEOTIDE SEQUENCE</scope>
    <source>
        <strain evidence="2">S-188037</strain>
    </source>
</reference>
<evidence type="ECO:0000313" key="3">
    <source>
        <dbReference type="Proteomes" id="UP001202328"/>
    </source>
</evidence>
<dbReference type="InterPro" id="IPR005379">
    <property type="entry name" value="FDM1-5/IDN2_XH"/>
</dbReference>
<organism evidence="2 3">
    <name type="scientific">Papaver atlanticum</name>
    <dbReference type="NCBI Taxonomy" id="357466"/>
    <lineage>
        <taxon>Eukaryota</taxon>
        <taxon>Viridiplantae</taxon>
        <taxon>Streptophyta</taxon>
        <taxon>Embryophyta</taxon>
        <taxon>Tracheophyta</taxon>
        <taxon>Spermatophyta</taxon>
        <taxon>Magnoliopsida</taxon>
        <taxon>Ranunculales</taxon>
        <taxon>Papaveraceae</taxon>
        <taxon>Papaveroideae</taxon>
        <taxon>Papaver</taxon>
    </lineage>
</organism>
<dbReference type="AlphaFoldDB" id="A0AAD4X9A9"/>